<dbReference type="Proteomes" id="UP001208935">
    <property type="component" value="Unassembled WGS sequence"/>
</dbReference>
<feature type="transmembrane region" description="Helical" evidence="6">
    <location>
        <begin position="467"/>
        <end position="486"/>
    </location>
</feature>
<protein>
    <submittedName>
        <fullName evidence="7">Amino acid permease</fullName>
    </submittedName>
</protein>
<keyword evidence="5 6" id="KW-0472">Membrane</keyword>
<sequence length="531" mass="56789">MNQPIDEDVKTLHSMGYAQELARRMSGFANFAISFSIICILAGGITSFPQALSTGFGFQVFVGWIVGGCFALVVALCLGQIGSAYPTAGGLYHWSSIFGGRGWGWATAWFNLIGLLFVVASVNVGVWYLFRDLVLAGVFHVDVGSLTVDPAQDGNAHAIRVQIAAVSLITLVQALTNHFGIRLTTMLTNFSGYLIFVVAIVLTATFLIWGATWDFSRLVTFANMTGEAGGGLIAQPRSAFVAFLIGLLYPLYTITGFDASAHTAEETHNARVAVPRGILHSVFWSVLFGLVMAASFVLASPDLAAMAKEGGSAWFNLFNTLPAPTWLKNVLAIAIVVANFICALAGLTSTSRMIFAFARDGGLPGSRIWRRVSARWRTPVAAIWLGAGCSVAATLYSPAFSALAAGCALFIYVSYAMPIAAGFFAEGKRWTQFGPFRLGIWSKPLAVLSCMGVGVLIYAGIQPPSDVLIDYICGIVLFLTLLWFGVERRRFKGPPIGAEITRRAHAIEAAEEAVGQAAATDAHTPSMINPK</sequence>
<dbReference type="Gene3D" id="1.20.1740.10">
    <property type="entry name" value="Amino acid/polyamine transporter I"/>
    <property type="match status" value="1"/>
</dbReference>
<feature type="transmembrane region" description="Helical" evidence="6">
    <location>
        <begin position="102"/>
        <end position="130"/>
    </location>
</feature>
<dbReference type="EMBL" id="QZCW01000003">
    <property type="protein sequence ID" value="MCW5322903.1"/>
    <property type="molecule type" value="Genomic_DNA"/>
</dbReference>
<evidence type="ECO:0000313" key="8">
    <source>
        <dbReference type="Proteomes" id="UP001208935"/>
    </source>
</evidence>
<feature type="transmembrane region" description="Helical" evidence="6">
    <location>
        <begin position="376"/>
        <end position="396"/>
    </location>
</feature>
<feature type="transmembrane region" description="Helical" evidence="6">
    <location>
        <begin position="190"/>
        <end position="211"/>
    </location>
</feature>
<evidence type="ECO:0000256" key="1">
    <source>
        <dbReference type="ARBA" id="ARBA00004141"/>
    </source>
</evidence>
<dbReference type="PANTHER" id="PTHR45649:SF26">
    <property type="entry name" value="OS04G0435100 PROTEIN"/>
    <property type="match status" value="1"/>
</dbReference>
<dbReference type="GeneID" id="77322989"/>
<name>A0ABT3KX48_9BURK</name>
<keyword evidence="4 6" id="KW-1133">Transmembrane helix</keyword>
<keyword evidence="2" id="KW-0813">Transport</keyword>
<evidence type="ECO:0000256" key="4">
    <source>
        <dbReference type="ARBA" id="ARBA00022989"/>
    </source>
</evidence>
<evidence type="ECO:0000256" key="6">
    <source>
        <dbReference type="SAM" id="Phobius"/>
    </source>
</evidence>
<dbReference type="Pfam" id="PF13520">
    <property type="entry name" value="AA_permease_2"/>
    <property type="match status" value="1"/>
</dbReference>
<feature type="transmembrane region" description="Helical" evidence="6">
    <location>
        <begin position="239"/>
        <end position="257"/>
    </location>
</feature>
<feature type="transmembrane region" description="Helical" evidence="6">
    <location>
        <begin position="60"/>
        <end position="82"/>
    </location>
</feature>
<keyword evidence="8" id="KW-1185">Reference proteome</keyword>
<dbReference type="InterPro" id="IPR002293">
    <property type="entry name" value="AA/rel_permease1"/>
</dbReference>
<feature type="transmembrane region" description="Helical" evidence="6">
    <location>
        <begin position="28"/>
        <end position="48"/>
    </location>
</feature>
<comment type="subcellular location">
    <subcellularLocation>
        <location evidence="1">Membrane</location>
        <topology evidence="1">Multi-pass membrane protein</topology>
    </subcellularLocation>
</comment>
<evidence type="ECO:0000313" key="7">
    <source>
        <dbReference type="EMBL" id="MCW5322903.1"/>
    </source>
</evidence>
<organism evidence="7 8">
    <name type="scientific">Verminephrobacter aporrectodeae subsp. tuberculatae</name>
    <dbReference type="NCBI Taxonomy" id="1110392"/>
    <lineage>
        <taxon>Bacteria</taxon>
        <taxon>Pseudomonadati</taxon>
        <taxon>Pseudomonadota</taxon>
        <taxon>Betaproteobacteria</taxon>
        <taxon>Burkholderiales</taxon>
        <taxon>Comamonadaceae</taxon>
        <taxon>Verminephrobacter</taxon>
    </lineage>
</organism>
<gene>
    <name evidence="7" type="ORF">D5039_17655</name>
</gene>
<feature type="transmembrane region" description="Helical" evidence="6">
    <location>
        <begin position="402"/>
        <end position="424"/>
    </location>
</feature>
<dbReference type="PANTHER" id="PTHR45649">
    <property type="entry name" value="AMINO-ACID PERMEASE BAT1"/>
    <property type="match status" value="1"/>
</dbReference>
<feature type="transmembrane region" description="Helical" evidence="6">
    <location>
        <begin position="330"/>
        <end position="355"/>
    </location>
</feature>
<feature type="transmembrane region" description="Helical" evidence="6">
    <location>
        <begin position="445"/>
        <end position="461"/>
    </location>
</feature>
<dbReference type="RefSeq" id="WP_010105452.1">
    <property type="nucleotide sequence ID" value="NZ_QZCV01000003.1"/>
</dbReference>
<reference evidence="8" key="1">
    <citation type="submission" date="2023-07" db="EMBL/GenBank/DDBJ databases">
        <title>Verminephrobacter genomes.</title>
        <authorList>
            <person name="Lund M.B."/>
        </authorList>
    </citation>
    <scope>NUCLEOTIDE SEQUENCE [LARGE SCALE GENOMIC DNA]</scope>
    <source>
        <strain evidence="8">AtM5-05</strain>
    </source>
</reference>
<evidence type="ECO:0000256" key="5">
    <source>
        <dbReference type="ARBA" id="ARBA00023136"/>
    </source>
</evidence>
<evidence type="ECO:0000256" key="2">
    <source>
        <dbReference type="ARBA" id="ARBA00022448"/>
    </source>
</evidence>
<proteinExistence type="predicted"/>
<comment type="caution">
    <text evidence="7">The sequence shown here is derived from an EMBL/GenBank/DDBJ whole genome shotgun (WGS) entry which is preliminary data.</text>
</comment>
<accession>A0ABT3KX48</accession>
<feature type="transmembrane region" description="Helical" evidence="6">
    <location>
        <begin position="278"/>
        <end position="299"/>
    </location>
</feature>
<evidence type="ECO:0000256" key="3">
    <source>
        <dbReference type="ARBA" id="ARBA00022692"/>
    </source>
</evidence>
<keyword evidence="3 6" id="KW-0812">Transmembrane</keyword>
<dbReference type="PIRSF" id="PIRSF006060">
    <property type="entry name" value="AA_transporter"/>
    <property type="match status" value="1"/>
</dbReference>